<dbReference type="Pfam" id="PF12833">
    <property type="entry name" value="HTH_18"/>
    <property type="match status" value="1"/>
</dbReference>
<dbReference type="InterPro" id="IPR050204">
    <property type="entry name" value="AraC_XylS_family_regulators"/>
</dbReference>
<keyword evidence="1" id="KW-0805">Transcription regulation</keyword>
<evidence type="ECO:0000259" key="4">
    <source>
        <dbReference type="PROSITE" id="PS01124"/>
    </source>
</evidence>
<dbReference type="SMART" id="SM00342">
    <property type="entry name" value="HTH_ARAC"/>
    <property type="match status" value="1"/>
</dbReference>
<evidence type="ECO:0000256" key="2">
    <source>
        <dbReference type="ARBA" id="ARBA00023125"/>
    </source>
</evidence>
<dbReference type="InterPro" id="IPR018060">
    <property type="entry name" value="HTH_AraC"/>
</dbReference>
<keyword evidence="3" id="KW-0804">Transcription</keyword>
<dbReference type="PANTHER" id="PTHR46796:SF6">
    <property type="entry name" value="ARAC SUBFAMILY"/>
    <property type="match status" value="1"/>
</dbReference>
<dbReference type="EMBL" id="JAMPLM010000047">
    <property type="protein sequence ID" value="MEP1061906.1"/>
    <property type="molecule type" value="Genomic_DNA"/>
</dbReference>
<dbReference type="Gene3D" id="1.10.10.60">
    <property type="entry name" value="Homeodomain-like"/>
    <property type="match status" value="2"/>
</dbReference>
<sequence>MSAQEMVESDANHPQRLPDIFEPTPILASYNNGWNNVTLEAHNLPPGETPEYSLDRYVVSMSMGQRRVQVEQVIEGKSHQGTFFQSTVVICPVHSPHFFRWDNQLQTLSLNLKSELLNQNAIELLGTDCVELIPRLGFQDGLIYQIGLALQAELRSQGGNSRLYAETMANALAAHLLRHYSSQRHRTVNYNGGLSQHKLRLIMDYINDYLERELSLNELAAIAQMSQCHFCRAFKQAIGLSPHQYLIQQRVERAKQLLQQGAMTIAEVAITCGFTHQSHLHRHFKRLTGATPKTWLNS</sequence>
<reference evidence="5 6" key="1">
    <citation type="submission" date="2022-04" db="EMBL/GenBank/DDBJ databases">
        <title>Positive selection, recombination, and allopatry shape intraspecific diversity of widespread and dominant cyanobacteria.</title>
        <authorList>
            <person name="Wei J."/>
            <person name="Shu W."/>
            <person name="Hu C."/>
        </authorList>
    </citation>
    <scope>NUCLEOTIDE SEQUENCE [LARGE SCALE GENOMIC DNA]</scope>
    <source>
        <strain evidence="5 6">AS-A4</strain>
    </source>
</reference>
<feature type="domain" description="HTH araC/xylS-type" evidence="4">
    <location>
        <begin position="200"/>
        <end position="298"/>
    </location>
</feature>
<proteinExistence type="predicted"/>
<dbReference type="InterPro" id="IPR009057">
    <property type="entry name" value="Homeodomain-like_sf"/>
</dbReference>
<comment type="caution">
    <text evidence="5">The sequence shown here is derived from an EMBL/GenBank/DDBJ whole genome shotgun (WGS) entry which is preliminary data.</text>
</comment>
<gene>
    <name evidence="5" type="ORF">NDI38_26385</name>
</gene>
<dbReference type="PROSITE" id="PS01124">
    <property type="entry name" value="HTH_ARAC_FAMILY_2"/>
    <property type="match status" value="1"/>
</dbReference>
<accession>A0ABV0KSD9</accession>
<dbReference type="PANTHER" id="PTHR46796">
    <property type="entry name" value="HTH-TYPE TRANSCRIPTIONAL ACTIVATOR RHAS-RELATED"/>
    <property type="match status" value="1"/>
</dbReference>
<keyword evidence="2" id="KW-0238">DNA-binding</keyword>
<evidence type="ECO:0000256" key="3">
    <source>
        <dbReference type="ARBA" id="ARBA00023163"/>
    </source>
</evidence>
<protein>
    <submittedName>
        <fullName evidence="5">AraC family transcriptional regulator</fullName>
    </submittedName>
</protein>
<evidence type="ECO:0000256" key="1">
    <source>
        <dbReference type="ARBA" id="ARBA00023015"/>
    </source>
</evidence>
<evidence type="ECO:0000313" key="5">
    <source>
        <dbReference type="EMBL" id="MEP1061906.1"/>
    </source>
</evidence>
<keyword evidence="6" id="KW-1185">Reference proteome</keyword>
<dbReference type="Proteomes" id="UP001476950">
    <property type="component" value="Unassembled WGS sequence"/>
</dbReference>
<evidence type="ECO:0000313" key="6">
    <source>
        <dbReference type="Proteomes" id="UP001476950"/>
    </source>
</evidence>
<organism evidence="5 6">
    <name type="scientific">Stenomitos frigidus AS-A4</name>
    <dbReference type="NCBI Taxonomy" id="2933935"/>
    <lineage>
        <taxon>Bacteria</taxon>
        <taxon>Bacillati</taxon>
        <taxon>Cyanobacteriota</taxon>
        <taxon>Cyanophyceae</taxon>
        <taxon>Leptolyngbyales</taxon>
        <taxon>Leptolyngbyaceae</taxon>
        <taxon>Stenomitos</taxon>
    </lineage>
</organism>
<dbReference type="RefSeq" id="WP_190450194.1">
    <property type="nucleotide sequence ID" value="NZ_JAMPLM010000047.1"/>
</dbReference>
<dbReference type="PROSITE" id="PS00041">
    <property type="entry name" value="HTH_ARAC_FAMILY_1"/>
    <property type="match status" value="1"/>
</dbReference>
<dbReference type="SUPFAM" id="SSF46689">
    <property type="entry name" value="Homeodomain-like"/>
    <property type="match status" value="2"/>
</dbReference>
<name>A0ABV0KSD9_9CYAN</name>
<dbReference type="InterPro" id="IPR018062">
    <property type="entry name" value="HTH_AraC-typ_CS"/>
</dbReference>